<dbReference type="InterPro" id="IPR036770">
    <property type="entry name" value="Ankyrin_rpt-contain_sf"/>
</dbReference>
<keyword evidence="6" id="KW-1185">Reference proteome</keyword>
<dbReference type="PANTHER" id="PTHR24198:SF165">
    <property type="entry name" value="ANKYRIN REPEAT-CONTAINING PROTEIN-RELATED"/>
    <property type="match status" value="1"/>
</dbReference>
<evidence type="ECO:0000256" key="3">
    <source>
        <dbReference type="PROSITE-ProRule" id="PRU00023"/>
    </source>
</evidence>
<dbReference type="InterPro" id="IPR002110">
    <property type="entry name" value="Ankyrin_rpt"/>
</dbReference>
<protein>
    <submittedName>
        <fullName evidence="5">Uncharacterized protein</fullName>
    </submittedName>
</protein>
<dbReference type="KEGG" id="ure:UREG_03785"/>
<keyword evidence="1" id="KW-0677">Repeat</keyword>
<name>C4JLS7_UNCRE</name>
<accession>C4JLS7</accession>
<dbReference type="InParanoid" id="C4JLS7"/>
<evidence type="ECO:0000256" key="4">
    <source>
        <dbReference type="SAM" id="MobiDB-lite"/>
    </source>
</evidence>
<keyword evidence="2 3" id="KW-0040">ANK repeat</keyword>
<dbReference type="RefSeq" id="XP_002544268.1">
    <property type="nucleotide sequence ID" value="XM_002544222.1"/>
</dbReference>
<proteinExistence type="predicted"/>
<dbReference type="AlphaFoldDB" id="C4JLS7"/>
<dbReference type="PANTHER" id="PTHR24198">
    <property type="entry name" value="ANKYRIN REPEAT AND PROTEIN KINASE DOMAIN-CONTAINING PROTEIN"/>
    <property type="match status" value="1"/>
</dbReference>
<gene>
    <name evidence="5" type="ORF">UREG_03785</name>
</gene>
<dbReference type="PROSITE" id="PS50297">
    <property type="entry name" value="ANK_REP_REGION"/>
    <property type="match status" value="1"/>
</dbReference>
<dbReference type="GeneID" id="8444161"/>
<reference evidence="6" key="1">
    <citation type="journal article" date="2009" name="Genome Res.">
        <title>Comparative genomic analyses of the human fungal pathogens Coccidioides and their relatives.</title>
        <authorList>
            <person name="Sharpton T.J."/>
            <person name="Stajich J.E."/>
            <person name="Rounsley S.D."/>
            <person name="Gardner M.J."/>
            <person name="Wortman J.R."/>
            <person name="Jordar V.S."/>
            <person name="Maiti R."/>
            <person name="Kodira C.D."/>
            <person name="Neafsey D.E."/>
            <person name="Zeng Q."/>
            <person name="Hung C.-Y."/>
            <person name="McMahan C."/>
            <person name="Muszewska A."/>
            <person name="Grynberg M."/>
            <person name="Mandel M.A."/>
            <person name="Kellner E.M."/>
            <person name="Barker B.M."/>
            <person name="Galgiani J.N."/>
            <person name="Orbach M.J."/>
            <person name="Kirkland T.N."/>
            <person name="Cole G.T."/>
            <person name="Henn M.R."/>
            <person name="Birren B.W."/>
            <person name="Taylor J.W."/>
        </authorList>
    </citation>
    <scope>NUCLEOTIDE SEQUENCE [LARGE SCALE GENOMIC DNA]</scope>
    <source>
        <strain evidence="6">UAMH 1704</strain>
    </source>
</reference>
<evidence type="ECO:0000256" key="1">
    <source>
        <dbReference type="ARBA" id="ARBA00022737"/>
    </source>
</evidence>
<dbReference type="HOGENOM" id="CLU_597444_0_0_1"/>
<dbReference type="Gene3D" id="1.25.40.20">
    <property type="entry name" value="Ankyrin repeat-containing domain"/>
    <property type="match status" value="1"/>
</dbReference>
<evidence type="ECO:0000256" key="2">
    <source>
        <dbReference type="ARBA" id="ARBA00023043"/>
    </source>
</evidence>
<feature type="region of interest" description="Disordered" evidence="4">
    <location>
        <begin position="403"/>
        <end position="425"/>
    </location>
</feature>
<sequence>MRHLAAFDQSGQISSPAIQKEILVPVQTQSPGLMFGAQDVSFNRVAEAVVHISESGHLSDGSPWITCSGGSVPLPDDHPSSYKMLRNLNRCLQTSVEKKQAPSLGKRSFTPTFMSDSRRCFRYGRNQTCLCERGSGLGTLRGLLEEAIPPRHTHIVSFLLDQNPGSDWWTTDHCKIVRLALEAGLDVYKIFLARDPDVIHWTLMFAMGNAVNIAIRENNLELLKFVIANGANPSQPEPSSLPILQAVRLERELCVPILAKHSPMDACVEALHYAARSGKSRCVQLLVEAGTDVNHVQPPNSAYCFSRDPFEESAFHAAIRYNNGHAARLFLEHGADWFSCDSKECTATAQTPMWNKLTRGAERLKLEIAGDDLGMYFPVSRPIMPIASSSSVQRHDAIPAITLNRRAPPNPPPPPLPDHRPPTTEELTNVMDFFNNFEIGNKIPLFFSFHGLPDFRHR</sequence>
<organism evidence="5 6">
    <name type="scientific">Uncinocarpus reesii (strain UAMH 1704)</name>
    <dbReference type="NCBI Taxonomy" id="336963"/>
    <lineage>
        <taxon>Eukaryota</taxon>
        <taxon>Fungi</taxon>
        <taxon>Dikarya</taxon>
        <taxon>Ascomycota</taxon>
        <taxon>Pezizomycotina</taxon>
        <taxon>Eurotiomycetes</taxon>
        <taxon>Eurotiomycetidae</taxon>
        <taxon>Onygenales</taxon>
        <taxon>Onygenaceae</taxon>
        <taxon>Uncinocarpus</taxon>
    </lineage>
</organism>
<dbReference type="VEuPathDB" id="FungiDB:UREG_03785"/>
<dbReference type="SMART" id="SM00248">
    <property type="entry name" value="ANK"/>
    <property type="match status" value="3"/>
</dbReference>
<dbReference type="EMBL" id="CH476616">
    <property type="protein sequence ID" value="EEP78939.1"/>
    <property type="molecule type" value="Genomic_DNA"/>
</dbReference>
<evidence type="ECO:0000313" key="5">
    <source>
        <dbReference type="EMBL" id="EEP78939.1"/>
    </source>
</evidence>
<dbReference type="SUPFAM" id="SSF48403">
    <property type="entry name" value="Ankyrin repeat"/>
    <property type="match status" value="1"/>
</dbReference>
<feature type="repeat" description="ANK" evidence="3">
    <location>
        <begin position="270"/>
        <end position="298"/>
    </location>
</feature>
<dbReference type="Proteomes" id="UP000002058">
    <property type="component" value="Unassembled WGS sequence"/>
</dbReference>
<dbReference type="PROSITE" id="PS50088">
    <property type="entry name" value="ANK_REPEAT"/>
    <property type="match status" value="1"/>
</dbReference>
<dbReference type="Pfam" id="PF12796">
    <property type="entry name" value="Ank_2"/>
    <property type="match status" value="1"/>
</dbReference>
<dbReference type="OrthoDB" id="426293at2759"/>
<evidence type="ECO:0000313" key="6">
    <source>
        <dbReference type="Proteomes" id="UP000002058"/>
    </source>
</evidence>